<feature type="transmembrane region" description="Helical" evidence="9">
    <location>
        <begin position="200"/>
        <end position="221"/>
    </location>
</feature>
<sequence>MSDAPPPTPAAEGVEGPATPRPGGRAHALTPTQRRLATQVVGWAAGIVLVVLLLVLTDWDRVLDNLFDVEIAGEQLPDVLTIAAKNTVLYTLLSFALGLVLGLVSALARLSSVWLLRAYARVYVELFRGLPALLTIIIVGYALPIALDLSVPDVEIPGVATLSGAGILALGLVAGAYMSETIRAGLQAVPKGQTEAARSLGMSPTQTTIFVVIPQAFRIIVPPLANEMILLLKDTALLSVLGTTIDTKELTKFGRDGVSDTFNMTPLIFVGVIYVLITIPFTQLISRLERRQRRAR</sequence>
<keyword evidence="7 9" id="KW-1133">Transmembrane helix</keyword>
<dbReference type="CDD" id="cd06261">
    <property type="entry name" value="TM_PBP2"/>
    <property type="match status" value="1"/>
</dbReference>
<keyword evidence="6" id="KW-0029">Amino-acid transport</keyword>
<feature type="transmembrane region" description="Helical" evidence="9">
    <location>
        <begin position="267"/>
        <end position="286"/>
    </location>
</feature>
<dbReference type="KEGG" id="ima:PO878_19965"/>
<evidence type="ECO:0000256" key="9">
    <source>
        <dbReference type="RuleBase" id="RU363032"/>
    </source>
</evidence>
<dbReference type="Gene3D" id="1.10.3720.10">
    <property type="entry name" value="MetI-like"/>
    <property type="match status" value="1"/>
</dbReference>
<keyword evidence="13" id="KW-1185">Reference proteome</keyword>
<reference evidence="12" key="1">
    <citation type="submission" date="2023-01" db="EMBL/GenBank/DDBJ databases">
        <title>The diversity of Class Acidimicrobiia in South China Sea sediment environments and the proposal of Iamia marina sp. nov., a novel species of the genus Iamia.</title>
        <authorList>
            <person name="He Y."/>
            <person name="Tian X."/>
        </authorList>
    </citation>
    <scope>NUCLEOTIDE SEQUENCE</scope>
    <source>
        <strain evidence="12">DSM 19957</strain>
    </source>
</reference>
<dbReference type="PANTHER" id="PTHR30614:SF20">
    <property type="entry name" value="GLUTAMINE TRANSPORT SYSTEM PERMEASE PROTEIN GLNP"/>
    <property type="match status" value="1"/>
</dbReference>
<dbReference type="PANTHER" id="PTHR30614">
    <property type="entry name" value="MEMBRANE COMPONENT OF AMINO ACID ABC TRANSPORTER"/>
    <property type="match status" value="1"/>
</dbReference>
<evidence type="ECO:0000256" key="7">
    <source>
        <dbReference type="ARBA" id="ARBA00022989"/>
    </source>
</evidence>
<accession>A0AAF0BRJ2</accession>
<evidence type="ECO:0000256" key="5">
    <source>
        <dbReference type="ARBA" id="ARBA00022692"/>
    </source>
</evidence>
<dbReference type="InterPro" id="IPR010065">
    <property type="entry name" value="AA_ABC_transptr_permease_3TM"/>
</dbReference>
<dbReference type="InterPro" id="IPR035906">
    <property type="entry name" value="MetI-like_sf"/>
</dbReference>
<dbReference type="SUPFAM" id="SSF161098">
    <property type="entry name" value="MetI-like"/>
    <property type="match status" value="1"/>
</dbReference>
<feature type="transmembrane region" description="Helical" evidence="9">
    <location>
        <begin position="88"/>
        <end position="108"/>
    </location>
</feature>
<dbReference type="InterPro" id="IPR043429">
    <property type="entry name" value="ArtM/GltK/GlnP/TcyL/YhdX-like"/>
</dbReference>
<dbReference type="AlphaFoldDB" id="A0AAF0BRJ2"/>
<evidence type="ECO:0000256" key="8">
    <source>
        <dbReference type="ARBA" id="ARBA00023136"/>
    </source>
</evidence>
<evidence type="ECO:0000256" key="1">
    <source>
        <dbReference type="ARBA" id="ARBA00004651"/>
    </source>
</evidence>
<dbReference type="EMBL" id="CP116942">
    <property type="protein sequence ID" value="WCO66771.1"/>
    <property type="molecule type" value="Genomic_DNA"/>
</dbReference>
<keyword evidence="3 9" id="KW-0813">Transport</keyword>
<dbReference type="GO" id="GO:0043190">
    <property type="term" value="C:ATP-binding cassette (ABC) transporter complex"/>
    <property type="evidence" value="ECO:0007669"/>
    <property type="project" value="InterPro"/>
</dbReference>
<gene>
    <name evidence="12" type="ORF">PO878_19965</name>
</gene>
<comment type="subcellular location">
    <subcellularLocation>
        <location evidence="1 9">Cell membrane</location>
        <topology evidence="1 9">Multi-pass membrane protein</topology>
    </subcellularLocation>
</comment>
<evidence type="ECO:0000256" key="10">
    <source>
        <dbReference type="SAM" id="MobiDB-lite"/>
    </source>
</evidence>
<feature type="transmembrane region" description="Helical" evidence="9">
    <location>
        <begin position="159"/>
        <end position="179"/>
    </location>
</feature>
<dbReference type="NCBIfam" id="TIGR01726">
    <property type="entry name" value="HEQRo_perm_3TM"/>
    <property type="match status" value="1"/>
</dbReference>
<dbReference type="PROSITE" id="PS50928">
    <property type="entry name" value="ABC_TM1"/>
    <property type="match status" value="1"/>
</dbReference>
<protein>
    <submittedName>
        <fullName evidence="12">Amino acid ABC transporter permease</fullName>
    </submittedName>
</protein>
<organism evidence="12 13">
    <name type="scientific">Iamia majanohamensis</name>
    <dbReference type="NCBI Taxonomy" id="467976"/>
    <lineage>
        <taxon>Bacteria</taxon>
        <taxon>Bacillati</taxon>
        <taxon>Actinomycetota</taxon>
        <taxon>Acidimicrobiia</taxon>
        <taxon>Acidimicrobiales</taxon>
        <taxon>Iamiaceae</taxon>
        <taxon>Iamia</taxon>
    </lineage>
</organism>
<evidence type="ECO:0000256" key="2">
    <source>
        <dbReference type="ARBA" id="ARBA00010072"/>
    </source>
</evidence>
<feature type="region of interest" description="Disordered" evidence="10">
    <location>
        <begin position="1"/>
        <end position="29"/>
    </location>
</feature>
<dbReference type="InterPro" id="IPR000515">
    <property type="entry name" value="MetI-like"/>
</dbReference>
<dbReference type="Proteomes" id="UP001216390">
    <property type="component" value="Chromosome"/>
</dbReference>
<proteinExistence type="inferred from homology"/>
<keyword evidence="4" id="KW-1003">Cell membrane</keyword>
<dbReference type="Pfam" id="PF00528">
    <property type="entry name" value="BPD_transp_1"/>
    <property type="match status" value="1"/>
</dbReference>
<feature type="transmembrane region" description="Helical" evidence="9">
    <location>
        <begin position="129"/>
        <end position="147"/>
    </location>
</feature>
<keyword evidence="5 9" id="KW-0812">Transmembrane</keyword>
<name>A0AAF0BRJ2_9ACTN</name>
<evidence type="ECO:0000313" key="13">
    <source>
        <dbReference type="Proteomes" id="UP001216390"/>
    </source>
</evidence>
<dbReference type="GO" id="GO:0006865">
    <property type="term" value="P:amino acid transport"/>
    <property type="evidence" value="ECO:0007669"/>
    <property type="project" value="UniProtKB-KW"/>
</dbReference>
<comment type="similarity">
    <text evidence="2">Belongs to the binding-protein-dependent transport system permease family. HisMQ subfamily.</text>
</comment>
<dbReference type="GO" id="GO:0022857">
    <property type="term" value="F:transmembrane transporter activity"/>
    <property type="evidence" value="ECO:0007669"/>
    <property type="project" value="InterPro"/>
</dbReference>
<evidence type="ECO:0000256" key="4">
    <source>
        <dbReference type="ARBA" id="ARBA00022475"/>
    </source>
</evidence>
<feature type="domain" description="ABC transmembrane type-1" evidence="11">
    <location>
        <begin position="84"/>
        <end position="285"/>
    </location>
</feature>
<evidence type="ECO:0000259" key="11">
    <source>
        <dbReference type="PROSITE" id="PS50928"/>
    </source>
</evidence>
<evidence type="ECO:0000256" key="3">
    <source>
        <dbReference type="ARBA" id="ARBA00022448"/>
    </source>
</evidence>
<evidence type="ECO:0000256" key="6">
    <source>
        <dbReference type="ARBA" id="ARBA00022970"/>
    </source>
</evidence>
<keyword evidence="8 9" id="KW-0472">Membrane</keyword>
<evidence type="ECO:0000313" key="12">
    <source>
        <dbReference type="EMBL" id="WCO66771.1"/>
    </source>
</evidence>
<feature type="transmembrane region" description="Helical" evidence="9">
    <location>
        <begin position="36"/>
        <end position="56"/>
    </location>
</feature>